<name>A0A2J7ZIR9_9CHLO</name>
<evidence type="ECO:0000313" key="2">
    <source>
        <dbReference type="Proteomes" id="UP000236333"/>
    </source>
</evidence>
<reference evidence="1 2" key="1">
    <citation type="journal article" date="2017" name="Mol. Biol. Evol.">
        <title>The 4-celled Tetrabaena socialis nuclear genome reveals the essential components for genetic control of cell number at the origin of multicellularity in the volvocine lineage.</title>
        <authorList>
            <person name="Featherston J."/>
            <person name="Arakaki Y."/>
            <person name="Hanschen E.R."/>
            <person name="Ferris P.J."/>
            <person name="Michod R.E."/>
            <person name="Olson B.J.S.C."/>
            <person name="Nozaki H."/>
            <person name="Durand P.M."/>
        </authorList>
    </citation>
    <scope>NUCLEOTIDE SEQUENCE [LARGE SCALE GENOMIC DNA]</scope>
    <source>
        <strain evidence="1 2">NIES-571</strain>
    </source>
</reference>
<comment type="caution">
    <text evidence="1">The sequence shown here is derived from an EMBL/GenBank/DDBJ whole genome shotgun (WGS) entry which is preliminary data.</text>
</comment>
<dbReference type="OrthoDB" id="553012at2759"/>
<proteinExistence type="predicted"/>
<gene>
    <name evidence="1" type="ORF">TSOC_014032</name>
</gene>
<accession>A0A2J7ZIR9</accession>
<protein>
    <submittedName>
        <fullName evidence="1">Uncharacterized protein</fullName>
    </submittedName>
</protein>
<dbReference type="EMBL" id="PGGS01001655">
    <property type="protein sequence ID" value="PNH00161.1"/>
    <property type="molecule type" value="Genomic_DNA"/>
</dbReference>
<dbReference type="Proteomes" id="UP000236333">
    <property type="component" value="Unassembled WGS sequence"/>
</dbReference>
<sequence length="199" mass="22645">MVGPGRGSRRPPRVWVRVLQAVVIALVLKFHSADSYSIRFWNRAFNQLHEYLSRGSLDVAVCLSMRATMDRAKVGRACVRPGAKIRFWSPDAAYSNFSVSADNVTWTAIRSFMNSSLLDAMDIYLPTITSLRYLRLRHQVKEDADWRKVYVWGLDAYDEFGQWGPPPPPVPHPLTLRSMLGVNGIWGWGFNKFSKELAA</sequence>
<organism evidence="1 2">
    <name type="scientific">Tetrabaena socialis</name>
    <dbReference type="NCBI Taxonomy" id="47790"/>
    <lineage>
        <taxon>Eukaryota</taxon>
        <taxon>Viridiplantae</taxon>
        <taxon>Chlorophyta</taxon>
        <taxon>core chlorophytes</taxon>
        <taxon>Chlorophyceae</taxon>
        <taxon>CS clade</taxon>
        <taxon>Chlamydomonadales</taxon>
        <taxon>Tetrabaenaceae</taxon>
        <taxon>Tetrabaena</taxon>
    </lineage>
</organism>
<evidence type="ECO:0000313" key="1">
    <source>
        <dbReference type="EMBL" id="PNH00161.1"/>
    </source>
</evidence>
<keyword evidence="2" id="KW-1185">Reference proteome</keyword>
<dbReference type="AlphaFoldDB" id="A0A2J7ZIR9"/>